<proteinExistence type="predicted"/>
<evidence type="ECO:0000313" key="1">
    <source>
        <dbReference type="EMBL" id="KAK3443249.1"/>
    </source>
</evidence>
<gene>
    <name evidence="1" type="ORF">EUGRSUZ_B03244</name>
</gene>
<keyword evidence="2" id="KW-1185">Reference proteome</keyword>
<name>A0ACC3LWJ3_EUCGR</name>
<reference evidence="1 2" key="1">
    <citation type="journal article" date="2014" name="Nature">
        <title>The genome of Eucalyptus grandis.</title>
        <authorList>
            <person name="Myburg A.A."/>
            <person name="Grattapaglia D."/>
            <person name="Tuskan G.A."/>
            <person name="Hellsten U."/>
            <person name="Hayes R.D."/>
            <person name="Grimwood J."/>
            <person name="Jenkins J."/>
            <person name="Lindquist E."/>
            <person name="Tice H."/>
            <person name="Bauer D."/>
            <person name="Goodstein D.M."/>
            <person name="Dubchak I."/>
            <person name="Poliakov A."/>
            <person name="Mizrachi E."/>
            <person name="Kullan A.R."/>
            <person name="Hussey S.G."/>
            <person name="Pinard D."/>
            <person name="van der Merwe K."/>
            <person name="Singh P."/>
            <person name="van Jaarsveld I."/>
            <person name="Silva-Junior O.B."/>
            <person name="Togawa R.C."/>
            <person name="Pappas M.R."/>
            <person name="Faria D.A."/>
            <person name="Sansaloni C.P."/>
            <person name="Petroli C.D."/>
            <person name="Yang X."/>
            <person name="Ranjan P."/>
            <person name="Tschaplinski T.J."/>
            <person name="Ye C.Y."/>
            <person name="Li T."/>
            <person name="Sterck L."/>
            <person name="Vanneste K."/>
            <person name="Murat F."/>
            <person name="Soler M."/>
            <person name="Clemente H.S."/>
            <person name="Saidi N."/>
            <person name="Cassan-Wang H."/>
            <person name="Dunand C."/>
            <person name="Hefer C.A."/>
            <person name="Bornberg-Bauer E."/>
            <person name="Kersting A.R."/>
            <person name="Vining K."/>
            <person name="Amarasinghe V."/>
            <person name="Ranik M."/>
            <person name="Naithani S."/>
            <person name="Elser J."/>
            <person name="Boyd A.E."/>
            <person name="Liston A."/>
            <person name="Spatafora J.W."/>
            <person name="Dharmwardhana P."/>
            <person name="Raja R."/>
            <person name="Sullivan C."/>
            <person name="Romanel E."/>
            <person name="Alves-Ferreira M."/>
            <person name="Kulheim C."/>
            <person name="Foley W."/>
            <person name="Carocha V."/>
            <person name="Paiva J."/>
            <person name="Kudrna D."/>
            <person name="Brommonschenkel S.H."/>
            <person name="Pasquali G."/>
            <person name="Byrne M."/>
            <person name="Rigault P."/>
            <person name="Tibbits J."/>
            <person name="Spokevicius A."/>
            <person name="Jones R.C."/>
            <person name="Steane D.A."/>
            <person name="Vaillancourt R.E."/>
            <person name="Potts B.M."/>
            <person name="Joubert F."/>
            <person name="Barry K."/>
            <person name="Pappas G.J."/>
            <person name="Strauss S.H."/>
            <person name="Jaiswal P."/>
            <person name="Grima-Pettenati J."/>
            <person name="Salse J."/>
            <person name="Van de Peer Y."/>
            <person name="Rokhsar D.S."/>
            <person name="Schmutz J."/>
        </authorList>
    </citation>
    <scope>NUCLEOTIDE SEQUENCE [LARGE SCALE GENOMIC DNA]</scope>
    <source>
        <strain evidence="2">cv. BRASUZ1</strain>
        <tissue evidence="1">Leaf extractions</tissue>
    </source>
</reference>
<accession>A0ACC3LWJ3</accession>
<dbReference type="EMBL" id="CM064436">
    <property type="protein sequence ID" value="KAK3443249.1"/>
    <property type="molecule type" value="Genomic_DNA"/>
</dbReference>
<protein>
    <submittedName>
        <fullName evidence="1">Uncharacterized protein</fullName>
    </submittedName>
</protein>
<sequence>MNFSIIFFFFLPSFSLSSMLSACKRGVASSGEKPRRRPIPGRKSSAHPPSRRSKSPAVLRRQKRAATVEGAVGGAEFRTLTTGVVNLELRCPPKVHGVAADPNPDWNLDSLLSELDALEKKLNASSVIPVPFTKNQSRRMAKGRPSTFIMRVSDDEIDDLDDTDKEETSTSLVTRKNFNFNNLYMSDESDDESALEVQPYLMDEGNSEEAAFFELMNEYQLEVKDEIRNQISALETNLINGSEKSASALVRVEKYRDARRDMDKKIDTQYQRKLAEALDNHLTAIQRDHELKSQIEEKKIKNDAAYEEARRKEKALHEEKLRQEKAKAEAEAKLREEAERAAALEAERKAKEAADKLAAEASERVARAVAQQEAVGLHTDGSLANSSSQSEKIQSNKTKKSESAGDVVKAAKSALIVEQGRLQKFKEIDEKNREIHINFVQDFSSNERHVARLIRQIRGTKDNVRSKASELVKIFSNPACPQSISIAAFARKVVSHCESPDNAAFACAHVIVMVTSKMPHVMDVLLAEFHMACIFTVPKYIVYSKAAFESKEAYYKALGFQEDNGKIENVKDYLKRLESYMRLYGALVQTEPPGFQNAHGLKEGWAWLARFLNTLPANVYTAVALNAFLQMAGFGLFRRYRRQFQKILNVISEDYLGALKARGDSELKPIIAEIQSYIEDKKFLKEPEGRAMQDSLLSSVMVPESDHGYNQSNRYYY</sequence>
<comment type="caution">
    <text evidence="1">The sequence shown here is derived from an EMBL/GenBank/DDBJ whole genome shotgun (WGS) entry which is preliminary data.</text>
</comment>
<dbReference type="Proteomes" id="UP000030711">
    <property type="component" value="Chromosome 2"/>
</dbReference>
<organism evidence="1 2">
    <name type="scientific">Eucalyptus grandis</name>
    <name type="common">Flooded gum</name>
    <dbReference type="NCBI Taxonomy" id="71139"/>
    <lineage>
        <taxon>Eukaryota</taxon>
        <taxon>Viridiplantae</taxon>
        <taxon>Streptophyta</taxon>
        <taxon>Embryophyta</taxon>
        <taxon>Tracheophyta</taxon>
        <taxon>Spermatophyta</taxon>
        <taxon>Magnoliopsida</taxon>
        <taxon>eudicotyledons</taxon>
        <taxon>Gunneridae</taxon>
        <taxon>Pentapetalae</taxon>
        <taxon>rosids</taxon>
        <taxon>malvids</taxon>
        <taxon>Myrtales</taxon>
        <taxon>Myrtaceae</taxon>
        <taxon>Myrtoideae</taxon>
        <taxon>Eucalypteae</taxon>
        <taxon>Eucalyptus</taxon>
    </lineage>
</organism>
<evidence type="ECO:0000313" key="2">
    <source>
        <dbReference type="Proteomes" id="UP000030711"/>
    </source>
</evidence>